<evidence type="ECO:0000313" key="5">
    <source>
        <dbReference type="EMBL" id="KAG9456568.1"/>
    </source>
</evidence>
<feature type="domain" description="K Homology" evidence="4">
    <location>
        <begin position="130"/>
        <end position="203"/>
    </location>
</feature>
<dbReference type="PROSITE" id="PS50084">
    <property type="entry name" value="KH_TYPE_1"/>
    <property type="match status" value="2"/>
</dbReference>
<dbReference type="Gene3D" id="3.30.1370.10">
    <property type="entry name" value="K Homology domain, type 1"/>
    <property type="match status" value="2"/>
</dbReference>
<dbReference type="InterPro" id="IPR004088">
    <property type="entry name" value="KH_dom_type_1"/>
</dbReference>
<feature type="compositionally biased region" description="Polar residues" evidence="3">
    <location>
        <begin position="495"/>
        <end position="504"/>
    </location>
</feature>
<evidence type="ECO:0000259" key="4">
    <source>
        <dbReference type="SMART" id="SM00322"/>
    </source>
</evidence>
<sequence>MAEDPQFASRPDNKRKYDDQTPTPPSVRRPTGFSAPLASQSPDSQAAPPSYNSVPPPADEIQLAKQRAQEIAARLFNSAEAKRPRVENGGPEDDKGFGGDYAQKPPGQQAFHSQAGLAPPASSTGTYGFQGTSKKIDIPNGRVGVIIGKGGETIKYLQLQSGAKIQVTRDMDADPNSPTRLVELMGTPEQISKAEQLINDVLAEAEAGGSGIVAARRFGSGQIGSEQFVMKVPNNKVGLIIGKSGETIKNMQARSGARIQLIPLHLPPGDTSTERTVQIDGTPEQIEAAKQLVNEVVSENRARNPPMSGAYSQQGYRPPRPPTNWGPPGPPLQQPGYGYMQPGAYPGPPPQYNASQPPYGGYPPQSASGGYTGWDQSSAPSSQQTASGGGYDYYNQQAPSQQPSSTVGSSTPGDGSSYNYGQPPTANYNSQGSYGDTHYSHPPVGQQGGYGQDGYNSTGGYHGPTSQQGYGQQQPTSQSGYEQPQAYGSAPGYPNVNNPNQDPASSYGPPTGSTQTPPQQVPPSVQPPAAAPQGGYTGQPPASTPPSYASQGTTVQPAGYGVPPSSQSPYGSQAAGQPSYPQSGSVTQPGYGQPPQGQKPGTTQPVYGQGPQQIPPTTQAGYMAPVQPGYPHSQVPPAQSGYGQQDPALHRNHPSGYGPAAPQASYGSQQTYGAPPSVGQTGYGQQQQQPPPSQQYADSYASGAGGGYPQPPVYSGDSTASGNSHGAYDAPPGAQPGQAGVAKTSPQT</sequence>
<organism evidence="5 6">
    <name type="scientific">Aristolochia fimbriata</name>
    <name type="common">White veined hardy Dutchman's pipe vine</name>
    <dbReference type="NCBI Taxonomy" id="158543"/>
    <lineage>
        <taxon>Eukaryota</taxon>
        <taxon>Viridiplantae</taxon>
        <taxon>Streptophyta</taxon>
        <taxon>Embryophyta</taxon>
        <taxon>Tracheophyta</taxon>
        <taxon>Spermatophyta</taxon>
        <taxon>Magnoliopsida</taxon>
        <taxon>Magnoliidae</taxon>
        <taxon>Piperales</taxon>
        <taxon>Aristolochiaceae</taxon>
        <taxon>Aristolochia</taxon>
    </lineage>
</organism>
<dbReference type="EMBL" id="JAINDJ010000002">
    <property type="protein sequence ID" value="KAG9456568.1"/>
    <property type="molecule type" value="Genomic_DNA"/>
</dbReference>
<feature type="compositionally biased region" description="Low complexity" evidence="3">
    <location>
        <begin position="505"/>
        <end position="518"/>
    </location>
</feature>
<feature type="compositionally biased region" description="Low complexity" evidence="3">
    <location>
        <begin position="376"/>
        <end position="386"/>
    </location>
</feature>
<comment type="caution">
    <text evidence="5">The sequence shown here is derived from an EMBL/GenBank/DDBJ whole genome shotgun (WGS) entry which is preliminary data.</text>
</comment>
<dbReference type="AlphaFoldDB" id="A0AAV7F6F6"/>
<reference evidence="5 6" key="1">
    <citation type="submission" date="2021-07" db="EMBL/GenBank/DDBJ databases">
        <title>The Aristolochia fimbriata genome: insights into angiosperm evolution, floral development and chemical biosynthesis.</title>
        <authorList>
            <person name="Jiao Y."/>
        </authorList>
    </citation>
    <scope>NUCLEOTIDE SEQUENCE [LARGE SCALE GENOMIC DNA]</scope>
    <source>
        <strain evidence="5">IBCAS-2021</strain>
        <tissue evidence="5">Leaf</tissue>
    </source>
</reference>
<dbReference type="Pfam" id="PF00013">
    <property type="entry name" value="KH_1"/>
    <property type="match status" value="2"/>
</dbReference>
<protein>
    <recommendedName>
        <fullName evidence="4">K Homology domain-containing protein</fullName>
    </recommendedName>
</protein>
<feature type="compositionally biased region" description="Low complexity" evidence="3">
    <location>
        <begin position="679"/>
        <end position="688"/>
    </location>
</feature>
<evidence type="ECO:0000256" key="1">
    <source>
        <dbReference type="ARBA" id="ARBA00022737"/>
    </source>
</evidence>
<feature type="compositionally biased region" description="Basic and acidic residues" evidence="3">
    <location>
        <begin position="80"/>
        <end position="97"/>
    </location>
</feature>
<feature type="compositionally biased region" description="Polar residues" evidence="3">
    <location>
        <begin position="121"/>
        <end position="133"/>
    </location>
</feature>
<accession>A0AAV7F6F6</accession>
<dbReference type="PANTHER" id="PTHR10288">
    <property type="entry name" value="KH DOMAIN CONTAINING RNA BINDING PROTEIN"/>
    <property type="match status" value="1"/>
</dbReference>
<feature type="region of interest" description="Disordered" evidence="3">
    <location>
        <begin position="74"/>
        <end position="134"/>
    </location>
</feature>
<feature type="compositionally biased region" description="Low complexity" evidence="3">
    <location>
        <begin position="531"/>
        <end position="541"/>
    </location>
</feature>
<name>A0AAV7F6F6_ARIFI</name>
<feature type="compositionally biased region" description="Low complexity" evidence="3">
    <location>
        <begin position="587"/>
        <end position="619"/>
    </location>
</feature>
<feature type="region of interest" description="Disordered" evidence="3">
    <location>
        <begin position="299"/>
        <end position="748"/>
    </location>
</feature>
<dbReference type="SUPFAM" id="SSF54791">
    <property type="entry name" value="Eukaryotic type KH-domain (KH-domain type I)"/>
    <property type="match status" value="2"/>
</dbReference>
<dbReference type="SMART" id="SM00322">
    <property type="entry name" value="KH"/>
    <property type="match status" value="2"/>
</dbReference>
<feature type="compositionally biased region" description="Polar residues" evidence="3">
    <location>
        <begin position="564"/>
        <end position="586"/>
    </location>
</feature>
<keyword evidence="2" id="KW-0694">RNA-binding</keyword>
<feature type="domain" description="K Homology" evidence="4">
    <location>
        <begin position="224"/>
        <end position="298"/>
    </location>
</feature>
<evidence type="ECO:0000256" key="3">
    <source>
        <dbReference type="SAM" id="MobiDB-lite"/>
    </source>
</evidence>
<feature type="compositionally biased region" description="Low complexity" evidence="3">
    <location>
        <begin position="463"/>
        <end position="481"/>
    </location>
</feature>
<feature type="compositionally biased region" description="Pro residues" evidence="3">
    <location>
        <begin position="519"/>
        <end position="530"/>
    </location>
</feature>
<dbReference type="GO" id="GO:0003723">
    <property type="term" value="F:RNA binding"/>
    <property type="evidence" value="ECO:0007669"/>
    <property type="project" value="UniProtKB-UniRule"/>
</dbReference>
<evidence type="ECO:0000256" key="2">
    <source>
        <dbReference type="PROSITE-ProRule" id="PRU00117"/>
    </source>
</evidence>
<dbReference type="Proteomes" id="UP000825729">
    <property type="component" value="Unassembled WGS sequence"/>
</dbReference>
<feature type="compositionally biased region" description="Low complexity" evidence="3">
    <location>
        <begin position="34"/>
        <end position="50"/>
    </location>
</feature>
<dbReference type="InterPro" id="IPR004087">
    <property type="entry name" value="KH_dom"/>
</dbReference>
<feature type="region of interest" description="Disordered" evidence="3">
    <location>
        <begin position="1"/>
        <end position="62"/>
    </location>
</feature>
<feature type="compositionally biased region" description="Polar residues" evidence="3">
    <location>
        <begin position="545"/>
        <end position="556"/>
    </location>
</feature>
<feature type="compositionally biased region" description="Pro residues" evidence="3">
    <location>
        <begin position="318"/>
        <end position="333"/>
    </location>
</feature>
<dbReference type="InterPro" id="IPR036612">
    <property type="entry name" value="KH_dom_type_1_sf"/>
</dbReference>
<dbReference type="FunFam" id="3.30.1370.10:FF:000093">
    <property type="entry name" value="KH domain-containing protein"/>
    <property type="match status" value="1"/>
</dbReference>
<feature type="compositionally biased region" description="Polar residues" evidence="3">
    <location>
        <begin position="394"/>
        <end position="434"/>
    </location>
</feature>
<keyword evidence="6" id="KW-1185">Reference proteome</keyword>
<keyword evidence="1" id="KW-0677">Repeat</keyword>
<evidence type="ECO:0000313" key="6">
    <source>
        <dbReference type="Proteomes" id="UP000825729"/>
    </source>
</evidence>
<gene>
    <name evidence="5" type="ORF">H6P81_001076</name>
</gene>
<feature type="compositionally biased region" description="Low complexity" evidence="3">
    <location>
        <begin position="334"/>
        <end position="344"/>
    </location>
</feature>
<proteinExistence type="predicted"/>